<gene>
    <name evidence="1" type="ORF">Tci_065259</name>
</gene>
<name>A0A6L2P4B2_TANCI</name>
<sequence>MITGRSSRIRRTLKDGCEGTCFQLSQRFIAACSYPTIKYKDIMKAQVHVSDYRYSDTTIENADLKAQIQEKNFANAALKNELRKSKGNSIGRNALIRDLIDFGVAQILSLLGKKVEAIPNSAWIEKYQIDNFLKERRKIHTLADYPIKEILLKLNLPDHRSILMDSHVTPTKRKRMTKPYSSLRFIANCFNAGYLKMEVK</sequence>
<dbReference type="EMBL" id="BKCJ010010817">
    <property type="protein sequence ID" value="GEU93281.1"/>
    <property type="molecule type" value="Genomic_DNA"/>
</dbReference>
<reference evidence="1" key="1">
    <citation type="journal article" date="2019" name="Sci. Rep.">
        <title>Draft genome of Tanacetum cinerariifolium, the natural source of mosquito coil.</title>
        <authorList>
            <person name="Yamashiro T."/>
            <person name="Shiraishi A."/>
            <person name="Satake H."/>
            <person name="Nakayama K."/>
        </authorList>
    </citation>
    <scope>NUCLEOTIDE SEQUENCE</scope>
</reference>
<evidence type="ECO:0000313" key="1">
    <source>
        <dbReference type="EMBL" id="GEU93281.1"/>
    </source>
</evidence>
<feature type="non-terminal residue" evidence="1">
    <location>
        <position position="200"/>
    </location>
</feature>
<accession>A0A6L2P4B2</accession>
<dbReference type="AlphaFoldDB" id="A0A6L2P4B2"/>
<proteinExistence type="predicted"/>
<organism evidence="1">
    <name type="scientific">Tanacetum cinerariifolium</name>
    <name type="common">Dalmatian daisy</name>
    <name type="synonym">Chrysanthemum cinerariifolium</name>
    <dbReference type="NCBI Taxonomy" id="118510"/>
    <lineage>
        <taxon>Eukaryota</taxon>
        <taxon>Viridiplantae</taxon>
        <taxon>Streptophyta</taxon>
        <taxon>Embryophyta</taxon>
        <taxon>Tracheophyta</taxon>
        <taxon>Spermatophyta</taxon>
        <taxon>Magnoliopsida</taxon>
        <taxon>eudicotyledons</taxon>
        <taxon>Gunneridae</taxon>
        <taxon>Pentapetalae</taxon>
        <taxon>asterids</taxon>
        <taxon>campanulids</taxon>
        <taxon>Asterales</taxon>
        <taxon>Asteraceae</taxon>
        <taxon>Asteroideae</taxon>
        <taxon>Anthemideae</taxon>
        <taxon>Anthemidinae</taxon>
        <taxon>Tanacetum</taxon>
    </lineage>
</organism>
<comment type="caution">
    <text evidence="1">The sequence shown here is derived from an EMBL/GenBank/DDBJ whole genome shotgun (WGS) entry which is preliminary data.</text>
</comment>
<protein>
    <submittedName>
        <fullName evidence="1">Uncharacterized protein</fullName>
    </submittedName>
</protein>